<gene>
    <name evidence="2" type="ORF">DGYR_LOCUS11244</name>
</gene>
<evidence type="ECO:0000313" key="2">
    <source>
        <dbReference type="EMBL" id="CAD5123577.1"/>
    </source>
</evidence>
<dbReference type="InterPro" id="IPR019734">
    <property type="entry name" value="TPR_rpt"/>
</dbReference>
<dbReference type="PANTHER" id="PTHR19959">
    <property type="entry name" value="KINESIN LIGHT CHAIN"/>
    <property type="match status" value="1"/>
</dbReference>
<protein>
    <submittedName>
        <fullName evidence="2">Uncharacterized protein</fullName>
    </submittedName>
</protein>
<dbReference type="OrthoDB" id="6288241at2759"/>
<accession>A0A7I8W4V8</accession>
<dbReference type="SUPFAM" id="SSF48452">
    <property type="entry name" value="TPR-like"/>
    <property type="match status" value="2"/>
</dbReference>
<reference evidence="2 3" key="1">
    <citation type="submission" date="2020-08" db="EMBL/GenBank/DDBJ databases">
        <authorList>
            <person name="Hejnol A."/>
        </authorList>
    </citation>
    <scope>NUCLEOTIDE SEQUENCE [LARGE SCALE GENOMIC DNA]</scope>
</reference>
<keyword evidence="3" id="KW-1185">Reference proteome</keyword>
<proteinExistence type="predicted"/>
<dbReference type="EMBL" id="CAJFCJ010000019">
    <property type="protein sequence ID" value="CAD5123577.1"/>
    <property type="molecule type" value="Genomic_DNA"/>
</dbReference>
<dbReference type="Gene3D" id="1.25.40.10">
    <property type="entry name" value="Tetratricopeptide repeat domain"/>
    <property type="match status" value="2"/>
</dbReference>
<dbReference type="PANTHER" id="PTHR19959:SF119">
    <property type="entry name" value="FUNGAL LIPASE-LIKE DOMAIN-CONTAINING PROTEIN"/>
    <property type="match status" value="1"/>
</dbReference>
<feature type="repeat" description="TPR" evidence="1">
    <location>
        <begin position="772"/>
        <end position="805"/>
    </location>
</feature>
<name>A0A7I8W4V8_9ANNE</name>
<dbReference type="SMART" id="SM00028">
    <property type="entry name" value="TPR"/>
    <property type="match status" value="7"/>
</dbReference>
<evidence type="ECO:0000256" key="1">
    <source>
        <dbReference type="PROSITE-ProRule" id="PRU00339"/>
    </source>
</evidence>
<dbReference type="InterPro" id="IPR011990">
    <property type="entry name" value="TPR-like_helical_dom_sf"/>
</dbReference>
<dbReference type="PROSITE" id="PS50005">
    <property type="entry name" value="TPR"/>
    <property type="match status" value="1"/>
</dbReference>
<dbReference type="AlphaFoldDB" id="A0A7I8W4V8"/>
<sequence>MEECYDRGKECLNKYQLGKAEQNFLDVLRQCDITKKRSRVLYVHSILHLAFIYHRASKSSSCTPTRAFFHQLHASSLLRGILEFDEWDGNTFQKERSKKLLEELEGNLCEVVRGKFEQSIEDKQWLYKFKEFVNEQMKKSQIIEAEIEIIVEPSPEIEILPLAPKPMETPPPDKMIKVDKVQGAIKALVNEILLDRQRKRLLQRLHKKFGRRNERLALSYSLPDLTEIPEIRDILEAENGANSEEDETTDDVTEGVFEDELKDDEKRLKPHSIIELPVETIEEQQFSDDDSDEQTLSDSYTKVLTIEEEKEEEEFCEEVTVEWKYVGGRQIPVHNLPKTWNEKHRSKKVEVTSCSITLRIYPGLKQKTLDNSSSYHKWTHKVSTFEPTSPLNQIQHCINIPNSYHLTPSSNLATSGDAIISQLLSIFYRVAKLAFDHQLIDECRGILDESLLLLGEQEEKEQDSRLFGSIVELLARIECSFGEFEKCVRLFEEAIEVREHLNVPEVQIQILQCYVFLGDAYLSYYTKDGAFFSHLLLIVKRHLENEEDDDDDETDYSEDYSVSVWEAIKYYKKALYAAHHLKKKHENKQQIISSIVIQLNTKLADCYILIRDFDTAVENYEYVLCLLRNANASTTLRANAHVLSLLATTTFLIGNHAKAASIFECAAILQQHLSTSASFSHVFMLTLLGVCRSLCSQHHKAISACLKAFERFSQLYTQVITNYGQFWFIVHLLYILGDSYCKVALYDKALFYLHLSKRLLTTGQFVCKKQLIKSVKRMGDVYSEMNDIVSATKFYDEAISISDNSLICDGDLATTTANMHVDAKQYAQAGVYYEKARDQQKNMQDSMKIDYSNIQMQLANTCIVAGDFLKAIECYEEAIETMEELVKRPKQTISHALYMLALLKSDYIIKNNLFERSIAEYPTNAGRIFYAYFLLKADRYAECSNQLLDYRWNSESTLEITKVSQNVLRPYFELEIEDSAEFLIHLNCLAAVASIISYSKLNLSDYVTEILLDLVRKRCNSVWCSVCLMHAFFYSKLYKECLEVFQNLLLDGIPEEVNISVCSLACMAYILDYSYWLVTVLKNIQKFNRKQAKERTLIEHDWMETSKPELEEESDSEEEWRVLEEVEENTPDIILSSIDKTSDYINANGVTEDLVNGNEEVWIEETVETPSVILEMLKCNSTSSKFYSLLT</sequence>
<comment type="caution">
    <text evidence="2">The sequence shown here is derived from an EMBL/GenBank/DDBJ whole genome shotgun (WGS) entry which is preliminary data.</text>
</comment>
<keyword evidence="1" id="KW-0802">TPR repeat</keyword>
<organism evidence="2 3">
    <name type="scientific">Dimorphilus gyrociliatus</name>
    <dbReference type="NCBI Taxonomy" id="2664684"/>
    <lineage>
        <taxon>Eukaryota</taxon>
        <taxon>Metazoa</taxon>
        <taxon>Spiralia</taxon>
        <taxon>Lophotrochozoa</taxon>
        <taxon>Annelida</taxon>
        <taxon>Polychaeta</taxon>
        <taxon>Polychaeta incertae sedis</taxon>
        <taxon>Dinophilidae</taxon>
        <taxon>Dimorphilus</taxon>
    </lineage>
</organism>
<dbReference type="Proteomes" id="UP000549394">
    <property type="component" value="Unassembled WGS sequence"/>
</dbReference>
<evidence type="ECO:0000313" key="3">
    <source>
        <dbReference type="Proteomes" id="UP000549394"/>
    </source>
</evidence>